<dbReference type="AlphaFoldDB" id="A0A1D2MHM3"/>
<keyword evidence="1" id="KW-0479">Metal-binding</keyword>
<keyword evidence="1" id="KW-0862">Zinc</keyword>
<organism evidence="4 5">
    <name type="scientific">Orchesella cincta</name>
    <name type="common">Springtail</name>
    <name type="synonym">Podura cincta</name>
    <dbReference type="NCBI Taxonomy" id="48709"/>
    <lineage>
        <taxon>Eukaryota</taxon>
        <taxon>Metazoa</taxon>
        <taxon>Ecdysozoa</taxon>
        <taxon>Arthropoda</taxon>
        <taxon>Hexapoda</taxon>
        <taxon>Collembola</taxon>
        <taxon>Entomobryomorpha</taxon>
        <taxon>Entomobryoidea</taxon>
        <taxon>Orchesellidae</taxon>
        <taxon>Orchesellinae</taxon>
        <taxon>Orchesella</taxon>
    </lineage>
</organism>
<dbReference type="InterPro" id="IPR013087">
    <property type="entry name" value="Znf_C2H2_type"/>
</dbReference>
<reference evidence="4 5" key="1">
    <citation type="journal article" date="2016" name="Genome Biol. Evol.">
        <title>Gene Family Evolution Reflects Adaptation to Soil Environmental Stressors in the Genome of the Collembolan Orchesella cincta.</title>
        <authorList>
            <person name="Faddeeva-Vakhrusheva A."/>
            <person name="Derks M.F."/>
            <person name="Anvar S.Y."/>
            <person name="Agamennone V."/>
            <person name="Suring W."/>
            <person name="Smit S."/>
            <person name="van Straalen N.M."/>
            <person name="Roelofs D."/>
        </authorList>
    </citation>
    <scope>NUCLEOTIDE SEQUENCE [LARGE SCALE GENOMIC DNA]</scope>
    <source>
        <tissue evidence="4">Mixed pool</tissue>
    </source>
</reference>
<evidence type="ECO:0000313" key="5">
    <source>
        <dbReference type="Proteomes" id="UP000094527"/>
    </source>
</evidence>
<name>A0A1D2MHM3_ORCCI</name>
<dbReference type="PROSITE" id="PS00028">
    <property type="entry name" value="ZINC_FINGER_C2H2_1"/>
    <property type="match status" value="1"/>
</dbReference>
<dbReference type="Proteomes" id="UP000094527">
    <property type="component" value="Unassembled WGS sequence"/>
</dbReference>
<evidence type="ECO:0000256" key="2">
    <source>
        <dbReference type="SAM" id="MobiDB-lite"/>
    </source>
</evidence>
<dbReference type="GO" id="GO:0008270">
    <property type="term" value="F:zinc ion binding"/>
    <property type="evidence" value="ECO:0007669"/>
    <property type="project" value="UniProtKB-KW"/>
</dbReference>
<proteinExistence type="predicted"/>
<dbReference type="EMBL" id="LJIJ01001241">
    <property type="protein sequence ID" value="ODM92402.1"/>
    <property type="molecule type" value="Genomic_DNA"/>
</dbReference>
<gene>
    <name evidence="4" type="ORF">Ocin01_14282</name>
</gene>
<accession>A0A1D2MHM3</accession>
<keyword evidence="5" id="KW-1185">Reference proteome</keyword>
<evidence type="ECO:0000313" key="4">
    <source>
        <dbReference type="EMBL" id="ODM92402.1"/>
    </source>
</evidence>
<feature type="domain" description="C2H2-type" evidence="3">
    <location>
        <begin position="125"/>
        <end position="154"/>
    </location>
</feature>
<protein>
    <recommendedName>
        <fullName evidence="3">C2H2-type domain-containing protein</fullName>
    </recommendedName>
</protein>
<keyword evidence="1" id="KW-0863">Zinc-finger</keyword>
<dbReference type="PROSITE" id="PS50157">
    <property type="entry name" value="ZINC_FINGER_C2H2_2"/>
    <property type="match status" value="1"/>
</dbReference>
<feature type="region of interest" description="Disordered" evidence="2">
    <location>
        <begin position="1"/>
        <end position="85"/>
    </location>
</feature>
<sequence>MADSASGHQNEGLATKKEMLAVNKPEDTSKPSRTQMRSCKSAKQDKKRDGNSNNKPVKQRKNVLNREPKIKFGPPKRLRRDRKPESPDFKIEIVPFNEDEDVGSSDGVPLVAIDSIVEQLKPLKFYCHRCERFFTRKCHLVNHLKSHVKCGELPEYEVDNLVSLGSIAKIQLWKYAADISSEGQQDAIVTCFSTLKQGGFFQFTFRRPEAILLD</sequence>
<feature type="compositionally biased region" description="Basic and acidic residues" evidence="2">
    <location>
        <begin position="14"/>
        <end position="30"/>
    </location>
</feature>
<evidence type="ECO:0000256" key="1">
    <source>
        <dbReference type="PROSITE-ProRule" id="PRU00042"/>
    </source>
</evidence>
<comment type="caution">
    <text evidence="4">The sequence shown here is derived from an EMBL/GenBank/DDBJ whole genome shotgun (WGS) entry which is preliminary data.</text>
</comment>
<evidence type="ECO:0000259" key="3">
    <source>
        <dbReference type="PROSITE" id="PS50157"/>
    </source>
</evidence>